<evidence type="ECO:0000256" key="1">
    <source>
        <dbReference type="SAM" id="MobiDB-lite"/>
    </source>
</evidence>
<dbReference type="EMBL" id="JAYMFF010000002">
    <property type="protein sequence ID" value="MEC4175038.1"/>
    <property type="molecule type" value="Genomic_DNA"/>
</dbReference>
<dbReference type="RefSeq" id="WP_326424737.1">
    <property type="nucleotide sequence ID" value="NZ_JAYMFF010000002.1"/>
</dbReference>
<feature type="region of interest" description="Disordered" evidence="1">
    <location>
        <begin position="254"/>
        <end position="278"/>
    </location>
</feature>
<evidence type="ECO:0000313" key="3">
    <source>
        <dbReference type="Proteomes" id="UP001349994"/>
    </source>
</evidence>
<keyword evidence="3" id="KW-1185">Reference proteome</keyword>
<feature type="compositionally biased region" description="Polar residues" evidence="1">
    <location>
        <begin position="267"/>
        <end position="278"/>
    </location>
</feature>
<dbReference type="Proteomes" id="UP001349994">
    <property type="component" value="Unassembled WGS sequence"/>
</dbReference>
<accession>A0ABU6IF21</accession>
<protein>
    <submittedName>
        <fullName evidence="2">Uncharacterized protein</fullName>
    </submittedName>
</protein>
<gene>
    <name evidence="2" type="ORF">VIN30_01055</name>
</gene>
<sequence length="278" mass="31455">MGDVSQGKSEVADKLLVESRERRYDLFFPRSLSWFTRVRLWLRGYFDAARGKVWVARAGHIDSAFCLSLVEQADLRINAEWQEANGLMFELRPALEEAVRKRGEIIRRIDNLPNLKALKDNAAQSIHEGDELVSSHLAERRRKRRSSLVAWEFAGREVVLREALNEASAQAGIVLSQYQDVMDASMTHERLVRIDFLARLSCYARGVSRRMSVETRFVNDKALTKTPREDNERFFAACIRGMENEPKTDLIHGGVAPVPDAERAGSGTDTDCNADSGE</sequence>
<organism evidence="2 3">
    <name type="scientific">Adlercreutzia wanghongyangiae</name>
    <dbReference type="NCBI Taxonomy" id="3111451"/>
    <lineage>
        <taxon>Bacteria</taxon>
        <taxon>Bacillati</taxon>
        <taxon>Actinomycetota</taxon>
        <taxon>Coriobacteriia</taxon>
        <taxon>Eggerthellales</taxon>
        <taxon>Eggerthellaceae</taxon>
        <taxon>Adlercreutzia</taxon>
    </lineage>
</organism>
<name>A0ABU6IF21_9ACTN</name>
<proteinExistence type="predicted"/>
<comment type="caution">
    <text evidence="2">The sequence shown here is derived from an EMBL/GenBank/DDBJ whole genome shotgun (WGS) entry which is preliminary data.</text>
</comment>
<evidence type="ECO:0000313" key="2">
    <source>
        <dbReference type="EMBL" id="MEC4175038.1"/>
    </source>
</evidence>
<reference evidence="2 3" key="1">
    <citation type="submission" date="2024-01" db="EMBL/GenBank/DDBJ databases">
        <title>novel species in genus Adlercreutzia.</title>
        <authorList>
            <person name="Liu X."/>
        </authorList>
    </citation>
    <scope>NUCLEOTIDE SEQUENCE [LARGE SCALE GENOMIC DNA]</scope>
    <source>
        <strain evidence="2 3">R7</strain>
    </source>
</reference>